<dbReference type="Proteomes" id="UP000199031">
    <property type="component" value="Unassembled WGS sequence"/>
</dbReference>
<evidence type="ECO:0000313" key="1">
    <source>
        <dbReference type="EMBL" id="SFQ44442.1"/>
    </source>
</evidence>
<dbReference type="STRING" id="1465490.SAMN05444277_112122"/>
<accession>A0A1I5YJR2</accession>
<keyword evidence="2" id="KW-1185">Reference proteome</keyword>
<dbReference type="RefSeq" id="WP_262497259.1">
    <property type="nucleotide sequence ID" value="NZ_FOXQ01000012.1"/>
</dbReference>
<protein>
    <submittedName>
        <fullName evidence="1">Ammonium transporter, Amt family</fullName>
    </submittedName>
</protein>
<sequence>MKRKPVPFLLFKTVDVISPMRVSEEYEMPGLDITRHDESL</sequence>
<gene>
    <name evidence="1" type="ORF">SAMN05444277_112122</name>
</gene>
<reference evidence="1 2" key="1">
    <citation type="submission" date="2016-10" db="EMBL/GenBank/DDBJ databases">
        <authorList>
            <person name="de Groot N.N."/>
        </authorList>
    </citation>
    <scope>NUCLEOTIDE SEQUENCE [LARGE SCALE GENOMIC DNA]</scope>
    <source>
        <strain evidence="1 2">DSM 28286</strain>
    </source>
</reference>
<proteinExistence type="predicted"/>
<name>A0A1I5YJR2_9BACT</name>
<organism evidence="1 2">
    <name type="scientific">Parafilimonas terrae</name>
    <dbReference type="NCBI Taxonomy" id="1465490"/>
    <lineage>
        <taxon>Bacteria</taxon>
        <taxon>Pseudomonadati</taxon>
        <taxon>Bacteroidota</taxon>
        <taxon>Chitinophagia</taxon>
        <taxon>Chitinophagales</taxon>
        <taxon>Chitinophagaceae</taxon>
        <taxon>Parafilimonas</taxon>
    </lineage>
</organism>
<evidence type="ECO:0000313" key="2">
    <source>
        <dbReference type="Proteomes" id="UP000199031"/>
    </source>
</evidence>
<dbReference type="EMBL" id="FOXQ01000012">
    <property type="protein sequence ID" value="SFQ44442.1"/>
    <property type="molecule type" value="Genomic_DNA"/>
</dbReference>
<dbReference type="AlphaFoldDB" id="A0A1I5YJR2"/>